<keyword evidence="5" id="KW-1185">Reference proteome</keyword>
<keyword evidence="2" id="KW-0328">Glycosyltransferase</keyword>
<protein>
    <submittedName>
        <fullName evidence="4">Glycosyltransferase family 2 protein</fullName>
    </submittedName>
</protein>
<sequence>MAGPSVSVVVVSRGRPDALDLCLTGLSQLDHPRIEVIAVTCPRGAAAVDARDDSARIKCIPFDAANISAARNAGIVAAAGDIVAFIDDDAVAEPSWLRHLTAPFDDPGIAATGGFVRGRNGIGFQWRARSVDATGTAHPLSEPGTEPFEPDVPAGHAVKTEGTNMAVRRQVLAELGGFDPAFRFYLDETDLNMRLHRAGYGTVLVPMAQVHHGYAPSARRNRDRSPRDLTEIGASLAVFLRKHCDEAARGPAWNAFRRAQRARLLAWMQRGPLGAGDVARLLLGLRRGWKDGQGRALSAPAPLPEPSGPFLDFPARPGAAHLALSGRSWQRAILQKQARSAVAAGQIVTVFRFSPTALYHRMRFHPDGFWEQTGGQFGRSDRAEPLVQARTLAGRVAQEKALFAELRRF</sequence>
<dbReference type="InterPro" id="IPR029044">
    <property type="entry name" value="Nucleotide-diphossugar_trans"/>
</dbReference>
<dbReference type="AlphaFoldDB" id="A0A369TRA9"/>
<dbReference type="PANTHER" id="PTHR43179">
    <property type="entry name" value="RHAMNOSYLTRANSFERASE WBBL"/>
    <property type="match status" value="1"/>
</dbReference>
<evidence type="ECO:0000256" key="2">
    <source>
        <dbReference type="ARBA" id="ARBA00022676"/>
    </source>
</evidence>
<dbReference type="EMBL" id="QPMK01000002">
    <property type="protein sequence ID" value="RDD67773.1"/>
    <property type="molecule type" value="Genomic_DNA"/>
</dbReference>
<accession>A0A369TRA9</accession>
<evidence type="ECO:0000256" key="1">
    <source>
        <dbReference type="ARBA" id="ARBA00006739"/>
    </source>
</evidence>
<reference evidence="4 5" key="1">
    <citation type="submission" date="2018-07" db="EMBL/GenBank/DDBJ databases">
        <title>Thalassococcus profundi sp. nov., a marine bacterium isolated from deep seawater of Okinawa Trough.</title>
        <authorList>
            <person name="Yu M."/>
        </authorList>
    </citation>
    <scope>NUCLEOTIDE SEQUENCE [LARGE SCALE GENOMIC DNA]</scope>
    <source>
        <strain evidence="4 5">WRAS1</strain>
    </source>
</reference>
<comment type="similarity">
    <text evidence="1">Belongs to the glycosyltransferase 2 family.</text>
</comment>
<keyword evidence="3 4" id="KW-0808">Transferase</keyword>
<evidence type="ECO:0000256" key="3">
    <source>
        <dbReference type="ARBA" id="ARBA00022679"/>
    </source>
</evidence>
<dbReference type="PANTHER" id="PTHR43179:SF12">
    <property type="entry name" value="GALACTOFURANOSYLTRANSFERASE GLFT2"/>
    <property type="match status" value="1"/>
</dbReference>
<dbReference type="Pfam" id="PF13641">
    <property type="entry name" value="Glyco_tranf_2_3"/>
    <property type="match status" value="1"/>
</dbReference>
<organism evidence="4 5">
    <name type="scientific">Thalassococcus profundi</name>
    <dbReference type="NCBI Taxonomy" id="2282382"/>
    <lineage>
        <taxon>Bacteria</taxon>
        <taxon>Pseudomonadati</taxon>
        <taxon>Pseudomonadota</taxon>
        <taxon>Alphaproteobacteria</taxon>
        <taxon>Rhodobacterales</taxon>
        <taxon>Roseobacteraceae</taxon>
        <taxon>Thalassococcus</taxon>
    </lineage>
</organism>
<evidence type="ECO:0000313" key="5">
    <source>
        <dbReference type="Proteomes" id="UP000253977"/>
    </source>
</evidence>
<dbReference type="SUPFAM" id="SSF53448">
    <property type="entry name" value="Nucleotide-diphospho-sugar transferases"/>
    <property type="match status" value="1"/>
</dbReference>
<dbReference type="OrthoDB" id="153025at2"/>
<proteinExistence type="inferred from homology"/>
<comment type="caution">
    <text evidence="4">The sequence shown here is derived from an EMBL/GenBank/DDBJ whole genome shotgun (WGS) entry which is preliminary data.</text>
</comment>
<evidence type="ECO:0000313" key="4">
    <source>
        <dbReference type="EMBL" id="RDD67773.1"/>
    </source>
</evidence>
<name>A0A369TRA9_9RHOB</name>
<gene>
    <name evidence="4" type="ORF">DU478_03700</name>
</gene>
<dbReference type="GO" id="GO:0016757">
    <property type="term" value="F:glycosyltransferase activity"/>
    <property type="evidence" value="ECO:0007669"/>
    <property type="project" value="UniProtKB-KW"/>
</dbReference>
<dbReference type="Proteomes" id="UP000253977">
    <property type="component" value="Unassembled WGS sequence"/>
</dbReference>
<dbReference type="Gene3D" id="3.90.550.10">
    <property type="entry name" value="Spore Coat Polysaccharide Biosynthesis Protein SpsA, Chain A"/>
    <property type="match status" value="1"/>
</dbReference>
<dbReference type="RefSeq" id="WP_114509585.1">
    <property type="nucleotide sequence ID" value="NZ_QPMK01000002.1"/>
</dbReference>